<dbReference type="SMART" id="SM00312">
    <property type="entry name" value="PX"/>
    <property type="match status" value="1"/>
</dbReference>
<proteinExistence type="predicted"/>
<dbReference type="Pfam" id="PF00787">
    <property type="entry name" value="PX"/>
    <property type="match status" value="1"/>
</dbReference>
<reference evidence="8 9" key="1">
    <citation type="journal article" date="2024" name="Insects">
        <title>An Improved Chromosome-Level Genome Assembly of the Firefly Pyrocoelia pectoralis.</title>
        <authorList>
            <person name="Fu X."/>
            <person name="Meyer-Rochow V.B."/>
            <person name="Ballantyne L."/>
            <person name="Zhu X."/>
        </authorList>
    </citation>
    <scope>NUCLEOTIDE SEQUENCE [LARGE SCALE GENOMIC DNA]</scope>
    <source>
        <strain evidence="8">XCY_ONT2</strain>
    </source>
</reference>
<comment type="caution">
    <text evidence="8">The sequence shown here is derived from an EMBL/GenBank/DDBJ whole genome shotgun (WGS) entry which is preliminary data.</text>
</comment>
<dbReference type="PROSITE" id="PS50195">
    <property type="entry name" value="PX"/>
    <property type="match status" value="1"/>
</dbReference>
<keyword evidence="5" id="KW-0446">Lipid-binding</keyword>
<dbReference type="AlphaFoldDB" id="A0AAN7ZL55"/>
<evidence type="ECO:0000256" key="5">
    <source>
        <dbReference type="ARBA" id="ARBA00023121"/>
    </source>
</evidence>
<protein>
    <recommendedName>
        <fullName evidence="7">PX domain-containing protein</fullName>
    </recommendedName>
</protein>
<evidence type="ECO:0000256" key="1">
    <source>
        <dbReference type="ARBA" id="ARBA00004469"/>
    </source>
</evidence>
<keyword evidence="6" id="KW-0472">Membrane</keyword>
<dbReference type="InterPro" id="IPR036871">
    <property type="entry name" value="PX_dom_sf"/>
</dbReference>
<organism evidence="8 9">
    <name type="scientific">Pyrocoelia pectoralis</name>
    <dbReference type="NCBI Taxonomy" id="417401"/>
    <lineage>
        <taxon>Eukaryota</taxon>
        <taxon>Metazoa</taxon>
        <taxon>Ecdysozoa</taxon>
        <taxon>Arthropoda</taxon>
        <taxon>Hexapoda</taxon>
        <taxon>Insecta</taxon>
        <taxon>Pterygota</taxon>
        <taxon>Neoptera</taxon>
        <taxon>Endopterygota</taxon>
        <taxon>Coleoptera</taxon>
        <taxon>Polyphaga</taxon>
        <taxon>Elateriformia</taxon>
        <taxon>Elateroidea</taxon>
        <taxon>Lampyridae</taxon>
        <taxon>Lampyrinae</taxon>
        <taxon>Pyrocoelia</taxon>
    </lineage>
</organism>
<dbReference type="InterPro" id="IPR001683">
    <property type="entry name" value="PX_dom"/>
</dbReference>
<dbReference type="GO" id="GO:0015031">
    <property type="term" value="P:protein transport"/>
    <property type="evidence" value="ECO:0007669"/>
    <property type="project" value="UniProtKB-KW"/>
</dbReference>
<dbReference type="Proteomes" id="UP001329430">
    <property type="component" value="Chromosome 3"/>
</dbReference>
<evidence type="ECO:0000313" key="9">
    <source>
        <dbReference type="Proteomes" id="UP001329430"/>
    </source>
</evidence>
<evidence type="ECO:0000256" key="3">
    <source>
        <dbReference type="ARBA" id="ARBA00022753"/>
    </source>
</evidence>
<dbReference type="SUPFAM" id="SSF64268">
    <property type="entry name" value="PX domain"/>
    <property type="match status" value="1"/>
</dbReference>
<dbReference type="GO" id="GO:1901981">
    <property type="term" value="F:phosphatidylinositol phosphate binding"/>
    <property type="evidence" value="ECO:0007669"/>
    <property type="project" value="TreeGrafter"/>
</dbReference>
<dbReference type="PANTHER" id="PTHR20939">
    <property type="entry name" value="SORTING NEXIN 20, 21"/>
    <property type="match status" value="1"/>
</dbReference>
<accession>A0AAN7ZL55</accession>
<feature type="domain" description="PX" evidence="7">
    <location>
        <begin position="18"/>
        <end position="136"/>
    </location>
</feature>
<evidence type="ECO:0000256" key="6">
    <source>
        <dbReference type="ARBA" id="ARBA00023136"/>
    </source>
</evidence>
<evidence type="ECO:0000256" key="2">
    <source>
        <dbReference type="ARBA" id="ARBA00022448"/>
    </source>
</evidence>
<keyword evidence="9" id="KW-1185">Reference proteome</keyword>
<evidence type="ECO:0000259" key="7">
    <source>
        <dbReference type="PROSITE" id="PS50195"/>
    </source>
</evidence>
<gene>
    <name evidence="8" type="ORF">RI129_005061</name>
</gene>
<name>A0AAN7ZL55_9COLE</name>
<comment type="subcellular location">
    <subcellularLocation>
        <location evidence="1">Early endosome membrane</location>
        <topology evidence="1">Peripheral membrane protein</topology>
        <orientation evidence="1">Cytoplasmic side</orientation>
    </subcellularLocation>
</comment>
<dbReference type="Gene3D" id="3.30.1520.10">
    <property type="entry name" value="Phox-like domain"/>
    <property type="match status" value="1"/>
</dbReference>
<keyword evidence="3" id="KW-0967">Endosome</keyword>
<dbReference type="EMBL" id="JAVRBK010000003">
    <property type="protein sequence ID" value="KAK5646597.1"/>
    <property type="molecule type" value="Genomic_DNA"/>
</dbReference>
<evidence type="ECO:0000313" key="8">
    <source>
        <dbReference type="EMBL" id="KAK5646597.1"/>
    </source>
</evidence>
<evidence type="ECO:0000256" key="4">
    <source>
        <dbReference type="ARBA" id="ARBA00022927"/>
    </source>
</evidence>
<dbReference type="GO" id="GO:0031901">
    <property type="term" value="C:early endosome membrane"/>
    <property type="evidence" value="ECO:0007669"/>
    <property type="project" value="UniProtKB-SubCell"/>
</dbReference>
<dbReference type="PANTHER" id="PTHR20939:SF11">
    <property type="entry name" value="LD12265P"/>
    <property type="match status" value="1"/>
</dbReference>
<keyword evidence="4" id="KW-0653">Protein transport</keyword>
<keyword evidence="2" id="KW-0813">Transport</keyword>
<dbReference type="InterPro" id="IPR039937">
    <property type="entry name" value="SNX20/SNX21"/>
</dbReference>
<sequence length="270" mass="30523">MLSCTSSDPSTSKDKIAPVFEITSAQIAITEGSEKKYVLYTLQIRHVTGVDDSKPAILERRYTDFYNLYTALKKDYPNEMTTVSFPKKVLIGNFDNRLISIRSTGFESLLRHVLVDSKLRESPPLLTFLQEADLQKIKELLQNKDYASAAPLLENNFRLLNKVYTDRSPAVLMALCRLLGCLISMPGSPNAQKWADIALHRYEGVCDSDLLELYLPLLHVCAKIWWQTGRNGNFLESRLQSLKQQGIKFNEGASLLEAVDCLEKKLCEAL</sequence>